<dbReference type="EMBL" id="CAEZZP010000122">
    <property type="protein sequence ID" value="CAB4782345.1"/>
    <property type="molecule type" value="Genomic_DNA"/>
</dbReference>
<dbReference type="GO" id="GO:0016811">
    <property type="term" value="F:hydrolase activity, acting on carbon-nitrogen (but not peptide) bonds, in linear amides"/>
    <property type="evidence" value="ECO:0007669"/>
    <property type="project" value="InterPro"/>
</dbReference>
<dbReference type="Gene3D" id="3.20.20.140">
    <property type="entry name" value="Metal-dependent hydrolases"/>
    <property type="match status" value="1"/>
</dbReference>
<dbReference type="SUPFAM" id="SSF51338">
    <property type="entry name" value="Composite domain of metallo-dependent hydrolases"/>
    <property type="match status" value="1"/>
</dbReference>
<reference evidence="2" key="1">
    <citation type="submission" date="2020-05" db="EMBL/GenBank/DDBJ databases">
        <authorList>
            <person name="Chiriac C."/>
            <person name="Salcher M."/>
            <person name="Ghai R."/>
            <person name="Kavagutti S V."/>
        </authorList>
    </citation>
    <scope>NUCLEOTIDE SEQUENCE</scope>
</reference>
<protein>
    <submittedName>
        <fullName evidence="2">Unannotated protein</fullName>
    </submittedName>
</protein>
<dbReference type="InterPro" id="IPR013108">
    <property type="entry name" value="Amidohydro_3"/>
</dbReference>
<dbReference type="InterPro" id="IPR011059">
    <property type="entry name" value="Metal-dep_hydrolase_composite"/>
</dbReference>
<dbReference type="Gene3D" id="2.30.40.10">
    <property type="entry name" value="Urease, subunit C, domain 1"/>
    <property type="match status" value="1"/>
</dbReference>
<accession>A0A6J6WG13</accession>
<dbReference type="Pfam" id="PF07969">
    <property type="entry name" value="Amidohydro_3"/>
    <property type="match status" value="1"/>
</dbReference>
<evidence type="ECO:0000259" key="1">
    <source>
        <dbReference type="Pfam" id="PF07969"/>
    </source>
</evidence>
<dbReference type="Gene3D" id="3.30.1490.130">
    <property type="entry name" value="D-aminoacylase. Domain 3"/>
    <property type="match status" value="1"/>
</dbReference>
<feature type="domain" description="Amidohydrolase 3" evidence="1">
    <location>
        <begin position="153"/>
        <end position="233"/>
    </location>
</feature>
<evidence type="ECO:0000313" key="2">
    <source>
        <dbReference type="EMBL" id="CAB4782345.1"/>
    </source>
</evidence>
<proteinExistence type="predicted"/>
<dbReference type="AlphaFoldDB" id="A0A6J6WG13"/>
<dbReference type="InterPro" id="IPR032466">
    <property type="entry name" value="Metal_Hydrolase"/>
</dbReference>
<dbReference type="InterPro" id="IPR023100">
    <property type="entry name" value="D-aminoacylase_insert_dom_sf"/>
</dbReference>
<name>A0A6J6WG13_9ZZZZ</name>
<gene>
    <name evidence="2" type="ORF">UFOPK2880_01527</name>
</gene>
<sequence length="295" mass="32223">MLTTSQGTHLKAVEVHQEGLARGIDVWPQVSCRPLSFSMTMVEPFTLNTSPIFAELMPKSIDERREAFASQGWRNRVRVGWENKQGLIPRWDSYEIMDAPSSPDVVGRRLTDITGETGADPFDLLLELALLEPDLKLRVKAMLANDDAEGVAMLLNTEGCTLGLSDAGAHVGQLCDAVLSTDLLGSWVRDKKVLTLENAVHKLTQVQANLFGFTDRGVLRVGALADIVVFDAATVSPGPIRRVVDFPANGERLTADQPTGMHHLFVNGVEVQRDGKLLQPALDSLPGRLVKPSPR</sequence>
<dbReference type="SUPFAM" id="SSF51556">
    <property type="entry name" value="Metallo-dependent hydrolases"/>
    <property type="match status" value="1"/>
</dbReference>
<organism evidence="2">
    <name type="scientific">freshwater metagenome</name>
    <dbReference type="NCBI Taxonomy" id="449393"/>
    <lineage>
        <taxon>unclassified sequences</taxon>
        <taxon>metagenomes</taxon>
        <taxon>ecological metagenomes</taxon>
    </lineage>
</organism>